<keyword evidence="3" id="KW-1185">Reference proteome</keyword>
<dbReference type="Pfam" id="PF10328">
    <property type="entry name" value="7TM_GPCR_Srx"/>
    <property type="match status" value="1"/>
</dbReference>
<keyword evidence="1" id="KW-1133">Transmembrane helix</keyword>
<proteinExistence type="predicted"/>
<reference evidence="4" key="1">
    <citation type="submission" date="2022-11" db="UniProtKB">
        <authorList>
            <consortium name="WormBaseParasite"/>
        </authorList>
    </citation>
    <scope>IDENTIFICATION</scope>
</reference>
<dbReference type="Gene3D" id="1.20.1070.10">
    <property type="entry name" value="Rhodopsin 7-helix transmembrane proteins"/>
    <property type="match status" value="1"/>
</dbReference>
<sequence>MYVNYLCMNTDMLIAVNRFTAIVFCNYYEWVFSPKNGWPIVLFGVALSLLKTIPAIIYGVKYYPELETTSFYYLPNPDTGKILIYIELAYTYGVHSIIFVL</sequence>
<name>A0A914BX71_9BILA</name>
<evidence type="ECO:0000313" key="4">
    <source>
        <dbReference type="WBParaSite" id="ACRNAN_Path_1208.g4692.t1"/>
    </source>
</evidence>
<dbReference type="WBParaSite" id="ACRNAN_Path_1208.g4692.t1">
    <property type="protein sequence ID" value="ACRNAN_Path_1208.g4692.t1"/>
    <property type="gene ID" value="ACRNAN_Path_1208.g4692"/>
</dbReference>
<evidence type="ECO:0000313" key="3">
    <source>
        <dbReference type="Proteomes" id="UP000887540"/>
    </source>
</evidence>
<dbReference type="InterPro" id="IPR019430">
    <property type="entry name" value="7TM_GPCR_serpentine_rcpt_Srx"/>
</dbReference>
<feature type="domain" description="7TM GPCR serpentine receptor class x (Srx)" evidence="2">
    <location>
        <begin position="5"/>
        <end position="99"/>
    </location>
</feature>
<dbReference type="AlphaFoldDB" id="A0A914BX71"/>
<evidence type="ECO:0000259" key="2">
    <source>
        <dbReference type="Pfam" id="PF10328"/>
    </source>
</evidence>
<keyword evidence="1" id="KW-0472">Membrane</keyword>
<feature type="transmembrane region" description="Helical" evidence="1">
    <location>
        <begin position="12"/>
        <end position="28"/>
    </location>
</feature>
<organism evidence="3 4">
    <name type="scientific">Acrobeloides nanus</name>
    <dbReference type="NCBI Taxonomy" id="290746"/>
    <lineage>
        <taxon>Eukaryota</taxon>
        <taxon>Metazoa</taxon>
        <taxon>Ecdysozoa</taxon>
        <taxon>Nematoda</taxon>
        <taxon>Chromadorea</taxon>
        <taxon>Rhabditida</taxon>
        <taxon>Tylenchina</taxon>
        <taxon>Cephalobomorpha</taxon>
        <taxon>Cephaloboidea</taxon>
        <taxon>Cephalobidae</taxon>
        <taxon>Acrobeloides</taxon>
    </lineage>
</organism>
<dbReference type="SUPFAM" id="SSF81321">
    <property type="entry name" value="Family A G protein-coupled receptor-like"/>
    <property type="match status" value="1"/>
</dbReference>
<feature type="transmembrane region" description="Helical" evidence="1">
    <location>
        <begin position="40"/>
        <end position="62"/>
    </location>
</feature>
<evidence type="ECO:0000256" key="1">
    <source>
        <dbReference type="SAM" id="Phobius"/>
    </source>
</evidence>
<accession>A0A914BX71</accession>
<dbReference type="Proteomes" id="UP000887540">
    <property type="component" value="Unplaced"/>
</dbReference>
<protein>
    <submittedName>
        <fullName evidence="4">7TM GPCR serpentine receptor class x (Srx) domain-containing protein</fullName>
    </submittedName>
</protein>
<keyword evidence="1" id="KW-0812">Transmembrane</keyword>